<dbReference type="NCBIfam" id="TIGR01771">
    <property type="entry name" value="L-LDH-NAD"/>
    <property type="match status" value="1"/>
</dbReference>
<dbReference type="SUPFAM" id="SSF51735">
    <property type="entry name" value="NAD(P)-binding Rossmann-fold domains"/>
    <property type="match status" value="1"/>
</dbReference>
<dbReference type="GO" id="GO:0006089">
    <property type="term" value="P:lactate metabolic process"/>
    <property type="evidence" value="ECO:0007669"/>
    <property type="project" value="TreeGrafter"/>
</dbReference>
<dbReference type="InterPro" id="IPR018177">
    <property type="entry name" value="L-lactate_DH_AS"/>
</dbReference>
<organism evidence="13 14">
    <name type="scientific">Dentiscutata erythropus</name>
    <dbReference type="NCBI Taxonomy" id="1348616"/>
    <lineage>
        <taxon>Eukaryota</taxon>
        <taxon>Fungi</taxon>
        <taxon>Fungi incertae sedis</taxon>
        <taxon>Mucoromycota</taxon>
        <taxon>Glomeromycotina</taxon>
        <taxon>Glomeromycetes</taxon>
        <taxon>Diversisporales</taxon>
        <taxon>Gigasporaceae</taxon>
        <taxon>Dentiscutata</taxon>
    </lineage>
</organism>
<dbReference type="AlphaFoldDB" id="A0A9N9JWN6"/>
<sequence>MGRGSRVAIIGAGSVGSSIAFALLLQKISSEILLVDVVPEAVEGQVLDLSDANFISSTQVRGGTFQEAGQCDIVVITAGAKQKSGETRVELIERNYKILNNVIGSMKPFNPNLILLIVANPVDILTRIAQKLSGLPERQVFGSGTFLDSSRLRLKLASVLGVIIWIFGIAENAIHSYVLGEHGDSQIIAWSSAHAGGKPLLDFPEIQKLDKESVAKEIASKAYKIIELKGATYFGIAGCVSMLIHCIVLNQRHIRPLSTYIKEYDCVFSMPVVLGSNGIERIIDISLSEEEKNKLRRSASALKSICAKY</sequence>
<feature type="transmembrane region" description="Helical" evidence="10">
    <location>
        <begin position="230"/>
        <end position="249"/>
    </location>
</feature>
<feature type="binding site" evidence="8">
    <location>
        <position position="95"/>
    </location>
    <ligand>
        <name>NAD(+)</name>
        <dbReference type="ChEBI" id="CHEBI:57540"/>
    </ligand>
</feature>
<name>A0A9N9JWN6_9GLOM</name>
<evidence type="ECO:0000259" key="12">
    <source>
        <dbReference type="Pfam" id="PF02866"/>
    </source>
</evidence>
<comment type="similarity">
    <text evidence="2">Belongs to the LDH/MDH superfamily. LDH family.</text>
</comment>
<dbReference type="PRINTS" id="PR00086">
    <property type="entry name" value="LLDHDRGNASE"/>
</dbReference>
<proteinExistence type="inferred from homology"/>
<comment type="pathway">
    <text evidence="1 9">Fermentation; pyruvate fermentation to lactate; (S)-lactate from pyruvate: step 1/1.</text>
</comment>
<evidence type="ECO:0000313" key="13">
    <source>
        <dbReference type="EMBL" id="CAG8799872.1"/>
    </source>
</evidence>
<evidence type="ECO:0000256" key="1">
    <source>
        <dbReference type="ARBA" id="ARBA00004843"/>
    </source>
</evidence>
<evidence type="ECO:0000256" key="4">
    <source>
        <dbReference type="ARBA" id="ARBA00023002"/>
    </source>
</evidence>
<evidence type="ECO:0000256" key="7">
    <source>
        <dbReference type="PIRSR" id="PIRSR000102-1"/>
    </source>
</evidence>
<dbReference type="PIRSF" id="PIRSF000102">
    <property type="entry name" value="Lac_mal_DH"/>
    <property type="match status" value="1"/>
</dbReference>
<evidence type="ECO:0000256" key="3">
    <source>
        <dbReference type="ARBA" id="ARBA00012967"/>
    </source>
</evidence>
<gene>
    <name evidence="13" type="ORF">DERYTH_LOCUS23149</name>
</gene>
<dbReference type="PANTHER" id="PTHR43128:SF16">
    <property type="entry name" value="L-LACTATE DEHYDROGENASE"/>
    <property type="match status" value="1"/>
</dbReference>
<dbReference type="Pfam" id="PF02866">
    <property type="entry name" value="Ldh_1_C"/>
    <property type="match status" value="1"/>
</dbReference>
<comment type="caution">
    <text evidence="13">The sequence shown here is derived from an EMBL/GenBank/DDBJ whole genome shotgun (WGS) entry which is preliminary data.</text>
</comment>
<dbReference type="PANTHER" id="PTHR43128">
    <property type="entry name" value="L-2-HYDROXYCARBOXYLATE DEHYDROGENASE (NAD(P)(+))"/>
    <property type="match status" value="1"/>
</dbReference>
<dbReference type="Gene3D" id="3.90.110.10">
    <property type="entry name" value="Lactate dehydrogenase/glycoside hydrolase, family 4, C-terminal"/>
    <property type="match status" value="1"/>
</dbReference>
<keyword evidence="5 8" id="KW-0520">NAD</keyword>
<feature type="domain" description="Lactate/malate dehydrogenase C-terminal" evidence="12">
    <location>
        <begin position="145"/>
        <end position="307"/>
    </location>
</feature>
<keyword evidence="10" id="KW-0472">Membrane</keyword>
<dbReference type="EMBL" id="CAJVPY010034327">
    <property type="protein sequence ID" value="CAG8799872.1"/>
    <property type="molecule type" value="Genomic_DNA"/>
</dbReference>
<keyword evidence="4 9" id="KW-0560">Oxidoreductase</keyword>
<feature type="binding site" evidence="8">
    <location>
        <position position="36"/>
    </location>
    <ligand>
        <name>NAD(+)</name>
        <dbReference type="ChEBI" id="CHEBI:57540"/>
    </ligand>
</feature>
<comment type="catalytic activity">
    <reaction evidence="6 9">
        <text>(S)-lactate + NAD(+) = pyruvate + NADH + H(+)</text>
        <dbReference type="Rhea" id="RHEA:23444"/>
        <dbReference type="ChEBI" id="CHEBI:15361"/>
        <dbReference type="ChEBI" id="CHEBI:15378"/>
        <dbReference type="ChEBI" id="CHEBI:16651"/>
        <dbReference type="ChEBI" id="CHEBI:57540"/>
        <dbReference type="ChEBI" id="CHEBI:57945"/>
        <dbReference type="EC" id="1.1.1.27"/>
    </reaction>
</comment>
<evidence type="ECO:0000256" key="8">
    <source>
        <dbReference type="PIRSR" id="PIRSR000102-3"/>
    </source>
</evidence>
<dbReference type="Gene3D" id="3.40.50.720">
    <property type="entry name" value="NAD(P)-binding Rossmann-like Domain"/>
    <property type="match status" value="1"/>
</dbReference>
<dbReference type="GO" id="GO:0005737">
    <property type="term" value="C:cytoplasm"/>
    <property type="evidence" value="ECO:0007669"/>
    <property type="project" value="InterPro"/>
</dbReference>
<evidence type="ECO:0000256" key="9">
    <source>
        <dbReference type="RuleBase" id="RU000496"/>
    </source>
</evidence>
<feature type="binding site" evidence="8">
    <location>
        <begin position="11"/>
        <end position="16"/>
    </location>
    <ligand>
        <name>NAD(+)</name>
        <dbReference type="ChEBI" id="CHEBI:57540"/>
    </ligand>
</feature>
<dbReference type="PROSITE" id="PS00064">
    <property type="entry name" value="L_LDH"/>
    <property type="match status" value="1"/>
</dbReference>
<dbReference type="EC" id="1.1.1.27" evidence="3 9"/>
<feature type="binding site" evidence="8">
    <location>
        <begin position="118"/>
        <end position="120"/>
    </location>
    <ligand>
        <name>NAD(+)</name>
        <dbReference type="ChEBI" id="CHEBI:57540"/>
    </ligand>
</feature>
<feature type="transmembrane region" description="Helical" evidence="10">
    <location>
        <begin position="156"/>
        <end position="174"/>
    </location>
</feature>
<keyword evidence="10" id="KW-1133">Transmembrane helix</keyword>
<dbReference type="InterPro" id="IPR001236">
    <property type="entry name" value="Lactate/malate_DH_N"/>
</dbReference>
<evidence type="ECO:0000259" key="11">
    <source>
        <dbReference type="Pfam" id="PF00056"/>
    </source>
</evidence>
<evidence type="ECO:0000256" key="6">
    <source>
        <dbReference type="ARBA" id="ARBA00049258"/>
    </source>
</evidence>
<dbReference type="SUPFAM" id="SSF56327">
    <property type="entry name" value="LDH C-terminal domain-like"/>
    <property type="match status" value="1"/>
</dbReference>
<dbReference type="InterPro" id="IPR036291">
    <property type="entry name" value="NAD(P)-bd_dom_sf"/>
</dbReference>
<reference evidence="13" key="1">
    <citation type="submission" date="2021-06" db="EMBL/GenBank/DDBJ databases">
        <authorList>
            <person name="Kallberg Y."/>
            <person name="Tangrot J."/>
            <person name="Rosling A."/>
        </authorList>
    </citation>
    <scope>NUCLEOTIDE SEQUENCE</scope>
    <source>
        <strain evidence="13">MA453B</strain>
    </source>
</reference>
<evidence type="ECO:0000256" key="5">
    <source>
        <dbReference type="ARBA" id="ARBA00023027"/>
    </source>
</evidence>
<evidence type="ECO:0000313" key="14">
    <source>
        <dbReference type="Proteomes" id="UP000789405"/>
    </source>
</evidence>
<dbReference type="CDD" id="cd00300">
    <property type="entry name" value="LDH_like"/>
    <property type="match status" value="1"/>
</dbReference>
<dbReference type="InterPro" id="IPR011304">
    <property type="entry name" value="L-lactate_DH"/>
</dbReference>
<evidence type="ECO:0000256" key="2">
    <source>
        <dbReference type="ARBA" id="ARBA00006054"/>
    </source>
</evidence>
<evidence type="ECO:0000256" key="10">
    <source>
        <dbReference type="SAM" id="Phobius"/>
    </source>
</evidence>
<dbReference type="GO" id="GO:0004459">
    <property type="term" value="F:L-lactate dehydrogenase (NAD+) activity"/>
    <property type="evidence" value="ECO:0007669"/>
    <property type="project" value="UniProtKB-EC"/>
</dbReference>
<dbReference type="InterPro" id="IPR022383">
    <property type="entry name" value="Lactate/malate_DH_C"/>
</dbReference>
<dbReference type="Proteomes" id="UP000789405">
    <property type="component" value="Unassembled WGS sequence"/>
</dbReference>
<dbReference type="OrthoDB" id="6270329at2759"/>
<accession>A0A9N9JWN6</accession>
<feature type="domain" description="Lactate/malate dehydrogenase N-terminal" evidence="11">
    <location>
        <begin position="6"/>
        <end position="142"/>
    </location>
</feature>
<feature type="active site" description="Proton acceptor" evidence="7">
    <location>
        <position position="182"/>
    </location>
</feature>
<protein>
    <recommendedName>
        <fullName evidence="3 9">L-lactate dehydrogenase</fullName>
        <ecNumber evidence="3 9">1.1.1.27</ecNumber>
    </recommendedName>
</protein>
<dbReference type="InterPro" id="IPR015955">
    <property type="entry name" value="Lactate_DH/Glyco_Ohase_4_C"/>
</dbReference>
<keyword evidence="10" id="KW-0812">Transmembrane</keyword>
<dbReference type="Pfam" id="PF00056">
    <property type="entry name" value="Ldh_1_N"/>
    <property type="match status" value="1"/>
</dbReference>
<keyword evidence="14" id="KW-1185">Reference proteome</keyword>
<dbReference type="InterPro" id="IPR001557">
    <property type="entry name" value="L-lactate/malate_DH"/>
</dbReference>